<name>A0A7W6LTH9_9SPHN</name>
<accession>A0A7W6LTH9</accession>
<protein>
    <submittedName>
        <fullName evidence="2">Transposase</fullName>
    </submittedName>
</protein>
<keyword evidence="3" id="KW-1185">Reference proteome</keyword>
<proteinExistence type="predicted"/>
<sequence>MLDALPRADSLLGDWERMQHDTIPYRRRHKIENLLGRLKVWRRITRYDRCAHSFMYAICIATTIVYWLNQ</sequence>
<evidence type="ECO:0000313" key="2">
    <source>
        <dbReference type="EMBL" id="MBB4150066.1"/>
    </source>
</evidence>
<reference evidence="2 3" key="1">
    <citation type="submission" date="2020-08" db="EMBL/GenBank/DDBJ databases">
        <title>Genomic Encyclopedia of Type Strains, Phase IV (KMG-IV): sequencing the most valuable type-strain genomes for metagenomic binning, comparative biology and taxonomic classification.</title>
        <authorList>
            <person name="Goeker M."/>
        </authorList>
    </citation>
    <scope>NUCLEOTIDE SEQUENCE [LARGE SCALE GENOMIC DNA]</scope>
    <source>
        <strain evidence="2 3">DSM 19371</strain>
    </source>
</reference>
<organism evidence="2 3">
    <name type="scientific">Sphingobium scionense</name>
    <dbReference type="NCBI Taxonomy" id="1404341"/>
    <lineage>
        <taxon>Bacteria</taxon>
        <taxon>Pseudomonadati</taxon>
        <taxon>Pseudomonadota</taxon>
        <taxon>Alphaproteobacteria</taxon>
        <taxon>Sphingomonadales</taxon>
        <taxon>Sphingomonadaceae</taxon>
        <taxon>Sphingobium</taxon>
    </lineage>
</organism>
<feature type="transmembrane region" description="Helical" evidence="1">
    <location>
        <begin position="50"/>
        <end position="68"/>
    </location>
</feature>
<dbReference type="AlphaFoldDB" id="A0A7W6LTH9"/>
<keyword evidence="1" id="KW-1133">Transmembrane helix</keyword>
<gene>
    <name evidence="2" type="ORF">GGQ90_003867</name>
</gene>
<evidence type="ECO:0000256" key="1">
    <source>
        <dbReference type="SAM" id="Phobius"/>
    </source>
</evidence>
<dbReference type="Proteomes" id="UP000590524">
    <property type="component" value="Unassembled WGS sequence"/>
</dbReference>
<keyword evidence="1" id="KW-0472">Membrane</keyword>
<evidence type="ECO:0000313" key="3">
    <source>
        <dbReference type="Proteomes" id="UP000590524"/>
    </source>
</evidence>
<comment type="caution">
    <text evidence="2">The sequence shown here is derived from an EMBL/GenBank/DDBJ whole genome shotgun (WGS) entry which is preliminary data.</text>
</comment>
<dbReference type="EMBL" id="JACIEU010000017">
    <property type="protein sequence ID" value="MBB4150066.1"/>
    <property type="molecule type" value="Genomic_DNA"/>
</dbReference>
<dbReference type="RefSeq" id="WP_188083546.1">
    <property type="nucleotide sequence ID" value="NZ_JACIEU010000017.1"/>
</dbReference>
<keyword evidence="1" id="KW-0812">Transmembrane</keyword>